<dbReference type="InterPro" id="IPR008427">
    <property type="entry name" value="Extracellular_membr_CFEM_dom"/>
</dbReference>
<dbReference type="Proteomes" id="UP000054248">
    <property type="component" value="Unassembled WGS sequence"/>
</dbReference>
<keyword evidence="9" id="KW-0408">Iron</keyword>
<organism evidence="16 17">
    <name type="scientific">Tulasnella calospora MUT 4182</name>
    <dbReference type="NCBI Taxonomy" id="1051891"/>
    <lineage>
        <taxon>Eukaryota</taxon>
        <taxon>Fungi</taxon>
        <taxon>Dikarya</taxon>
        <taxon>Basidiomycota</taxon>
        <taxon>Agaricomycotina</taxon>
        <taxon>Agaricomycetes</taxon>
        <taxon>Cantharellales</taxon>
        <taxon>Tulasnellaceae</taxon>
        <taxon>Tulasnella</taxon>
    </lineage>
</organism>
<evidence type="ECO:0000256" key="9">
    <source>
        <dbReference type="ARBA" id="ARBA00023004"/>
    </source>
</evidence>
<comment type="similarity">
    <text evidence="3">Belongs to the RBT5 family.</text>
</comment>
<dbReference type="EMBL" id="KN823068">
    <property type="protein sequence ID" value="KIO24124.1"/>
    <property type="molecule type" value="Genomic_DNA"/>
</dbReference>
<dbReference type="SMART" id="SM00747">
    <property type="entry name" value="CFEM"/>
    <property type="match status" value="2"/>
</dbReference>
<evidence type="ECO:0000256" key="13">
    <source>
        <dbReference type="ARBA" id="ARBA00023288"/>
    </source>
</evidence>
<name>A0A0C3QFN8_9AGAM</name>
<dbReference type="InterPro" id="IPR051735">
    <property type="entry name" value="CFEM_domain"/>
</dbReference>
<evidence type="ECO:0000256" key="8">
    <source>
        <dbReference type="ARBA" id="ARBA00022729"/>
    </source>
</evidence>
<dbReference type="STRING" id="1051891.A0A0C3QFN8"/>
<keyword evidence="17" id="KW-1185">Reference proteome</keyword>
<dbReference type="Pfam" id="PF05730">
    <property type="entry name" value="CFEM"/>
    <property type="match status" value="2"/>
</dbReference>
<keyword evidence="4" id="KW-1003">Cell membrane</keyword>
<dbReference type="GO" id="GO:0046872">
    <property type="term" value="F:metal ion binding"/>
    <property type="evidence" value="ECO:0007669"/>
    <property type="project" value="UniProtKB-KW"/>
</dbReference>
<protein>
    <recommendedName>
        <fullName evidence="15">CFEM domain-containing protein</fullName>
    </recommendedName>
</protein>
<evidence type="ECO:0000256" key="12">
    <source>
        <dbReference type="ARBA" id="ARBA00023180"/>
    </source>
</evidence>
<reference evidence="17" key="2">
    <citation type="submission" date="2015-01" db="EMBL/GenBank/DDBJ databases">
        <title>Evolutionary Origins and Diversification of the Mycorrhizal Mutualists.</title>
        <authorList>
            <consortium name="DOE Joint Genome Institute"/>
            <consortium name="Mycorrhizal Genomics Consortium"/>
            <person name="Kohler A."/>
            <person name="Kuo A."/>
            <person name="Nagy L.G."/>
            <person name="Floudas D."/>
            <person name="Copeland A."/>
            <person name="Barry K.W."/>
            <person name="Cichocki N."/>
            <person name="Veneault-Fourrey C."/>
            <person name="LaButti K."/>
            <person name="Lindquist E.A."/>
            <person name="Lipzen A."/>
            <person name="Lundell T."/>
            <person name="Morin E."/>
            <person name="Murat C."/>
            <person name="Riley R."/>
            <person name="Ohm R."/>
            <person name="Sun H."/>
            <person name="Tunlid A."/>
            <person name="Henrissat B."/>
            <person name="Grigoriev I.V."/>
            <person name="Hibbett D.S."/>
            <person name="Martin F."/>
        </authorList>
    </citation>
    <scope>NUCLEOTIDE SEQUENCE [LARGE SCALE GENOMIC DNA]</scope>
    <source>
        <strain evidence="17">MUT 4182</strain>
    </source>
</reference>
<dbReference type="GO" id="GO:0005886">
    <property type="term" value="C:plasma membrane"/>
    <property type="evidence" value="ECO:0007669"/>
    <property type="project" value="UniProtKB-SubCell"/>
</dbReference>
<keyword evidence="11" id="KW-1015">Disulfide bond</keyword>
<keyword evidence="5" id="KW-0964">Secreted</keyword>
<evidence type="ECO:0000256" key="6">
    <source>
        <dbReference type="ARBA" id="ARBA00022617"/>
    </source>
</evidence>
<sequence>MRFSITAVLFAASLASAYTIANRQTTSDLPACGQTCYANTNPSPCAAEDVACQCLNVNFLTPLIQCVATNCSAEDAQTAQAVAMATCKGAGIDLANPLPACAQPCDTNTTSASCPAPADPNTVPDVACYCNDTTYIQTVDTCFKSSCQGQDLTTAETVGKALCRAYGVDISPTVGA</sequence>
<dbReference type="HOGENOM" id="CLU_1518957_0_0_1"/>
<keyword evidence="8 14" id="KW-0732">Signal</keyword>
<dbReference type="PANTHER" id="PTHR37928">
    <property type="entry name" value="CFEM DOMAIN PROTEIN (AFU_ORTHOLOGUE AFUA_6G14090)"/>
    <property type="match status" value="1"/>
</dbReference>
<evidence type="ECO:0000313" key="16">
    <source>
        <dbReference type="EMBL" id="KIO24124.1"/>
    </source>
</evidence>
<comment type="subcellular location">
    <subcellularLocation>
        <location evidence="1">Cell membrane</location>
        <topology evidence="1">Lipid-anchor</topology>
        <topology evidence="1">GPI-anchor</topology>
    </subcellularLocation>
    <subcellularLocation>
        <location evidence="2">Secreted</location>
    </subcellularLocation>
</comment>
<accession>A0A0C3QFN8</accession>
<evidence type="ECO:0000256" key="5">
    <source>
        <dbReference type="ARBA" id="ARBA00022525"/>
    </source>
</evidence>
<evidence type="ECO:0000256" key="11">
    <source>
        <dbReference type="ARBA" id="ARBA00023157"/>
    </source>
</evidence>
<dbReference type="PANTHER" id="PTHR37928:SF2">
    <property type="entry name" value="GPI ANCHORED CFEM DOMAIN PROTEIN (AFU_ORTHOLOGUE AFUA_6G10580)"/>
    <property type="match status" value="1"/>
</dbReference>
<gene>
    <name evidence="16" type="ORF">M407DRAFT_244568</name>
</gene>
<evidence type="ECO:0000256" key="3">
    <source>
        <dbReference type="ARBA" id="ARBA00010031"/>
    </source>
</evidence>
<dbReference type="AlphaFoldDB" id="A0A0C3QFN8"/>
<keyword evidence="7" id="KW-0479">Metal-binding</keyword>
<dbReference type="GO" id="GO:0005576">
    <property type="term" value="C:extracellular region"/>
    <property type="evidence" value="ECO:0007669"/>
    <property type="project" value="UniProtKB-SubCell"/>
</dbReference>
<keyword evidence="12" id="KW-0325">Glycoprotein</keyword>
<evidence type="ECO:0000256" key="1">
    <source>
        <dbReference type="ARBA" id="ARBA00004609"/>
    </source>
</evidence>
<keyword evidence="13" id="KW-0449">Lipoprotein</keyword>
<dbReference type="OrthoDB" id="3065412at2759"/>
<evidence type="ECO:0000256" key="4">
    <source>
        <dbReference type="ARBA" id="ARBA00022475"/>
    </source>
</evidence>
<evidence type="ECO:0000256" key="7">
    <source>
        <dbReference type="ARBA" id="ARBA00022723"/>
    </source>
</evidence>
<reference evidence="16 17" key="1">
    <citation type="submission" date="2014-04" db="EMBL/GenBank/DDBJ databases">
        <authorList>
            <consortium name="DOE Joint Genome Institute"/>
            <person name="Kuo A."/>
            <person name="Girlanda M."/>
            <person name="Perotto S."/>
            <person name="Kohler A."/>
            <person name="Nagy L.G."/>
            <person name="Floudas D."/>
            <person name="Copeland A."/>
            <person name="Barry K.W."/>
            <person name="Cichocki N."/>
            <person name="Veneault-Fourrey C."/>
            <person name="LaButti K."/>
            <person name="Lindquist E.A."/>
            <person name="Lipzen A."/>
            <person name="Lundell T."/>
            <person name="Morin E."/>
            <person name="Murat C."/>
            <person name="Sun H."/>
            <person name="Tunlid A."/>
            <person name="Henrissat B."/>
            <person name="Grigoriev I.V."/>
            <person name="Hibbett D.S."/>
            <person name="Martin F."/>
            <person name="Nordberg H.P."/>
            <person name="Cantor M.N."/>
            <person name="Hua S.X."/>
        </authorList>
    </citation>
    <scope>NUCLEOTIDE SEQUENCE [LARGE SCALE GENOMIC DNA]</scope>
    <source>
        <strain evidence="16 17">MUT 4182</strain>
    </source>
</reference>
<evidence type="ECO:0000313" key="17">
    <source>
        <dbReference type="Proteomes" id="UP000054248"/>
    </source>
</evidence>
<evidence type="ECO:0000259" key="15">
    <source>
        <dbReference type="PROSITE" id="PS52012"/>
    </source>
</evidence>
<feature type="chain" id="PRO_5002180719" description="CFEM domain-containing protein" evidence="14">
    <location>
        <begin position="18"/>
        <end position="176"/>
    </location>
</feature>
<proteinExistence type="inferred from homology"/>
<feature type="signal peptide" evidence="14">
    <location>
        <begin position="1"/>
        <end position="17"/>
    </location>
</feature>
<keyword evidence="6" id="KW-0349">Heme</keyword>
<keyword evidence="10" id="KW-0472">Membrane</keyword>
<evidence type="ECO:0000256" key="10">
    <source>
        <dbReference type="ARBA" id="ARBA00023136"/>
    </source>
</evidence>
<feature type="domain" description="CFEM" evidence="15">
    <location>
        <begin position="4"/>
        <end position="113"/>
    </location>
</feature>
<evidence type="ECO:0000256" key="2">
    <source>
        <dbReference type="ARBA" id="ARBA00004613"/>
    </source>
</evidence>
<dbReference type="PROSITE" id="PS52012">
    <property type="entry name" value="CFEM"/>
    <property type="match status" value="1"/>
</dbReference>
<evidence type="ECO:0000256" key="14">
    <source>
        <dbReference type="SAM" id="SignalP"/>
    </source>
</evidence>